<name>A0A1G8I9P2_9RHOB</name>
<evidence type="ECO:0000313" key="5">
    <source>
        <dbReference type="Proteomes" id="UP000199340"/>
    </source>
</evidence>
<dbReference type="CDD" id="cd04485">
    <property type="entry name" value="DnaE_OBF"/>
    <property type="match status" value="1"/>
</dbReference>
<dbReference type="GO" id="GO:0008408">
    <property type="term" value="F:3'-5' exonuclease activity"/>
    <property type="evidence" value="ECO:0007669"/>
    <property type="project" value="InterPro"/>
</dbReference>
<dbReference type="PANTHER" id="PTHR32294:SF4">
    <property type="entry name" value="ERROR-PRONE DNA POLYMERASE"/>
    <property type="match status" value="1"/>
</dbReference>
<dbReference type="InterPro" id="IPR004365">
    <property type="entry name" value="NA-bd_OB_tRNA"/>
</dbReference>
<keyword evidence="4" id="KW-0804">Transcription</keyword>
<dbReference type="Gene3D" id="2.40.50.140">
    <property type="entry name" value="Nucleic acid-binding proteins"/>
    <property type="match status" value="1"/>
</dbReference>
<evidence type="ECO:0000313" key="4">
    <source>
        <dbReference type="EMBL" id="SDI15699.1"/>
    </source>
</evidence>
<protein>
    <recommendedName>
        <fullName evidence="2">Error-prone DNA polymerase</fullName>
    </recommendedName>
</protein>
<dbReference type="SUPFAM" id="SSF50249">
    <property type="entry name" value="Nucleic acid-binding proteins"/>
    <property type="match status" value="1"/>
</dbReference>
<keyword evidence="5" id="KW-1185">Reference proteome</keyword>
<keyword evidence="4" id="KW-0240">DNA-directed RNA polymerase</keyword>
<evidence type="ECO:0000256" key="2">
    <source>
        <dbReference type="ARBA" id="ARBA00017273"/>
    </source>
</evidence>
<accession>A0A1G8I9P2</accession>
<gene>
    <name evidence="4" type="ORF">SAMN05421850_101831</name>
</gene>
<evidence type="ECO:0000256" key="1">
    <source>
        <dbReference type="ARBA" id="ARBA00007391"/>
    </source>
</evidence>
<dbReference type="RefSeq" id="WP_090026689.1">
    <property type="nucleotide sequence ID" value="NZ_FNEB01000001.1"/>
</dbReference>
<organism evidence="4 5">
    <name type="scientific">Lutimaribacter saemankumensis</name>
    <dbReference type="NCBI Taxonomy" id="490829"/>
    <lineage>
        <taxon>Bacteria</taxon>
        <taxon>Pseudomonadati</taxon>
        <taxon>Pseudomonadota</taxon>
        <taxon>Alphaproteobacteria</taxon>
        <taxon>Rhodobacterales</taxon>
        <taxon>Roseobacteraceae</taxon>
        <taxon>Lutimaribacter</taxon>
    </lineage>
</organism>
<dbReference type="STRING" id="490829.SAMN05421850_101831"/>
<dbReference type="GO" id="GO:0000428">
    <property type="term" value="C:DNA-directed RNA polymerase complex"/>
    <property type="evidence" value="ECO:0007669"/>
    <property type="project" value="UniProtKB-KW"/>
</dbReference>
<dbReference type="EMBL" id="FNEB01000001">
    <property type="protein sequence ID" value="SDI15699.1"/>
    <property type="molecule type" value="Genomic_DNA"/>
</dbReference>
<dbReference type="Pfam" id="PF01336">
    <property type="entry name" value="tRNA_anti-codon"/>
    <property type="match status" value="1"/>
</dbReference>
<reference evidence="4 5" key="1">
    <citation type="submission" date="2016-10" db="EMBL/GenBank/DDBJ databases">
        <authorList>
            <person name="de Groot N.N."/>
        </authorList>
    </citation>
    <scope>NUCLEOTIDE SEQUENCE [LARGE SCALE GENOMIC DNA]</scope>
    <source>
        <strain evidence="4 5">DSM 28010</strain>
    </source>
</reference>
<feature type="domain" description="OB" evidence="3">
    <location>
        <begin position="34"/>
        <end position="109"/>
    </location>
</feature>
<dbReference type="OrthoDB" id="200308at2"/>
<sequence length="132" mass="14464">MQRPHDKHPAQDWPRPPRAAVAAQLDRPPSSARVTVAGLVILRQRPGTAKGVIFLTLEDETGVVNVIVWRKMYERFRRAVIAGRLLRVTGRLQREAGVTHVLAEEIEDISALLDRLLEGGTDGALSLAGESG</sequence>
<dbReference type="InterPro" id="IPR012340">
    <property type="entry name" value="NA-bd_OB-fold"/>
</dbReference>
<dbReference type="GO" id="GO:0006260">
    <property type="term" value="P:DNA replication"/>
    <property type="evidence" value="ECO:0007669"/>
    <property type="project" value="InterPro"/>
</dbReference>
<evidence type="ECO:0000259" key="3">
    <source>
        <dbReference type="Pfam" id="PF01336"/>
    </source>
</evidence>
<dbReference type="Proteomes" id="UP000199340">
    <property type="component" value="Unassembled WGS sequence"/>
</dbReference>
<dbReference type="InterPro" id="IPR004805">
    <property type="entry name" value="DnaE2/DnaE/PolC"/>
</dbReference>
<comment type="similarity">
    <text evidence="1">Belongs to the DNA polymerase type-C family. DnaE2 subfamily.</text>
</comment>
<proteinExistence type="inferred from homology"/>
<dbReference type="AlphaFoldDB" id="A0A1G8I9P2"/>
<dbReference type="GO" id="GO:0003676">
    <property type="term" value="F:nucleic acid binding"/>
    <property type="evidence" value="ECO:0007669"/>
    <property type="project" value="InterPro"/>
</dbReference>
<dbReference type="PANTHER" id="PTHR32294">
    <property type="entry name" value="DNA POLYMERASE III SUBUNIT ALPHA"/>
    <property type="match status" value="1"/>
</dbReference>